<keyword evidence="4" id="KW-1185">Reference proteome</keyword>
<dbReference type="PANTHER" id="PTHR21043">
    <property type="entry name" value="IOJAP SUPERFAMILY ORTHOLOG"/>
    <property type="match status" value="1"/>
</dbReference>
<dbReference type="Pfam" id="PF02410">
    <property type="entry name" value="RsfS"/>
    <property type="match status" value="1"/>
</dbReference>
<dbReference type="PANTHER" id="PTHR21043:SF0">
    <property type="entry name" value="MITOCHONDRIAL ASSEMBLY OF RIBOSOMAL LARGE SUBUNIT PROTEIN 1"/>
    <property type="match status" value="1"/>
</dbReference>
<accession>A0ABS5MLC4</accession>
<comment type="caution">
    <text evidence="3">The sequence shown here is derived from an EMBL/GenBank/DDBJ whole genome shotgun (WGS) entry which is preliminary data.</text>
</comment>
<keyword evidence="2" id="KW-0810">Translation regulation</keyword>
<reference evidence="3 4" key="1">
    <citation type="submission" date="2021-05" db="EMBL/GenBank/DDBJ databases">
        <title>Staphylococcus fleurettii isolated from lake water in First Nation community in Manitoba, Canada.</title>
        <authorList>
            <person name="Bashar S."/>
            <person name="Murdock A."/>
            <person name="Patidar R."/>
            <person name="Golding G."/>
            <person name="Farenhorst A."/>
            <person name="Kumar A."/>
        </authorList>
    </citation>
    <scope>NUCLEOTIDE SEQUENCE [LARGE SCALE GENOMIC DNA]</scope>
    <source>
        <strain evidence="3 4">SF002</strain>
    </source>
</reference>
<protein>
    <recommendedName>
        <fullName evidence="2">Ribosomal silencing factor RsfS</fullName>
    </recommendedName>
</protein>
<gene>
    <name evidence="2 3" type="primary">rsfS</name>
    <name evidence="3" type="ORF">JJQ58_03185</name>
</gene>
<name>A0ABS5MLC4_9STAP</name>
<comment type="similarity">
    <text evidence="1 2">Belongs to the Iojap/RsfS family.</text>
</comment>
<comment type="subunit">
    <text evidence="2">Interacts with ribosomal protein uL14 (rplN).</text>
</comment>
<dbReference type="Gene3D" id="3.30.460.10">
    <property type="entry name" value="Beta Polymerase, domain 2"/>
    <property type="match status" value="1"/>
</dbReference>
<dbReference type="RefSeq" id="WP_078356498.1">
    <property type="nucleotide sequence ID" value="NZ_JAAQPD010000007.1"/>
</dbReference>
<dbReference type="InterPro" id="IPR004394">
    <property type="entry name" value="Iojap/RsfS/C7orf30"/>
</dbReference>
<evidence type="ECO:0000256" key="2">
    <source>
        <dbReference type="HAMAP-Rule" id="MF_01477"/>
    </source>
</evidence>
<dbReference type="SUPFAM" id="SSF81301">
    <property type="entry name" value="Nucleotidyltransferase"/>
    <property type="match status" value="1"/>
</dbReference>
<comment type="subcellular location">
    <subcellularLocation>
        <location evidence="2">Cytoplasm</location>
    </subcellularLocation>
</comment>
<dbReference type="GeneID" id="86195918"/>
<dbReference type="NCBIfam" id="TIGR00090">
    <property type="entry name" value="rsfS_iojap_ybeB"/>
    <property type="match status" value="1"/>
</dbReference>
<dbReference type="EMBL" id="JAGXBM010000002">
    <property type="protein sequence ID" value="MBS3696489.1"/>
    <property type="molecule type" value="Genomic_DNA"/>
</dbReference>
<proteinExistence type="inferred from homology"/>
<evidence type="ECO:0000313" key="4">
    <source>
        <dbReference type="Proteomes" id="UP000681586"/>
    </source>
</evidence>
<organism evidence="3 4">
    <name type="scientific">Mammaliicoccus fleurettii</name>
    <dbReference type="NCBI Taxonomy" id="150056"/>
    <lineage>
        <taxon>Bacteria</taxon>
        <taxon>Bacillati</taxon>
        <taxon>Bacillota</taxon>
        <taxon>Bacilli</taxon>
        <taxon>Bacillales</taxon>
        <taxon>Staphylococcaceae</taxon>
        <taxon>Mammaliicoccus</taxon>
    </lineage>
</organism>
<comment type="function">
    <text evidence="2">Functions as a ribosomal silencing factor. Interacts with ribosomal protein uL14 (rplN), blocking formation of intersubunit bridge B8. Prevents association of the 30S and 50S ribosomal subunits and the formation of functional ribosomes, thus repressing translation.</text>
</comment>
<evidence type="ECO:0000256" key="1">
    <source>
        <dbReference type="ARBA" id="ARBA00010574"/>
    </source>
</evidence>
<dbReference type="Proteomes" id="UP000681586">
    <property type="component" value="Unassembled WGS sequence"/>
</dbReference>
<sequence>MNSNELMKQSILACDDKRAEDIIAINMQGISDISDYFVICHGNSDKQVQAIARNVKDEAEINDINVKRLEGFNEARWILIDLGDVVVHVFHREERDYYNLERLYKDAPPFITLDEVAN</sequence>
<dbReference type="HAMAP" id="MF_01477">
    <property type="entry name" value="Iojap_RsfS"/>
    <property type="match status" value="1"/>
</dbReference>
<keyword evidence="2" id="KW-0963">Cytoplasm</keyword>
<evidence type="ECO:0000313" key="3">
    <source>
        <dbReference type="EMBL" id="MBS3696489.1"/>
    </source>
</evidence>
<keyword evidence="2" id="KW-0678">Repressor</keyword>
<dbReference type="InterPro" id="IPR043519">
    <property type="entry name" value="NT_sf"/>
</dbReference>